<reference evidence="3" key="1">
    <citation type="journal article" date="2017" name="Cell">
        <title>Insights into land plant evolution garnered from the Marchantia polymorpha genome.</title>
        <authorList>
            <person name="Bowman J.L."/>
            <person name="Kohchi T."/>
            <person name="Yamato K.T."/>
            <person name="Jenkins J."/>
            <person name="Shu S."/>
            <person name="Ishizaki K."/>
            <person name="Yamaoka S."/>
            <person name="Nishihama R."/>
            <person name="Nakamura Y."/>
            <person name="Berger F."/>
            <person name="Adam C."/>
            <person name="Aki S.S."/>
            <person name="Althoff F."/>
            <person name="Araki T."/>
            <person name="Arteaga-Vazquez M.A."/>
            <person name="Balasubrmanian S."/>
            <person name="Barry K."/>
            <person name="Bauer D."/>
            <person name="Boehm C.R."/>
            <person name="Briginshaw L."/>
            <person name="Caballero-Perez J."/>
            <person name="Catarino B."/>
            <person name="Chen F."/>
            <person name="Chiyoda S."/>
            <person name="Chovatia M."/>
            <person name="Davies K.M."/>
            <person name="Delmans M."/>
            <person name="Demura T."/>
            <person name="Dierschke T."/>
            <person name="Dolan L."/>
            <person name="Dorantes-Acosta A.E."/>
            <person name="Eklund D.M."/>
            <person name="Florent S.N."/>
            <person name="Flores-Sandoval E."/>
            <person name="Fujiyama A."/>
            <person name="Fukuzawa H."/>
            <person name="Galik B."/>
            <person name="Grimanelli D."/>
            <person name="Grimwood J."/>
            <person name="Grossniklaus U."/>
            <person name="Hamada T."/>
            <person name="Haseloff J."/>
            <person name="Hetherington A.J."/>
            <person name="Higo A."/>
            <person name="Hirakawa Y."/>
            <person name="Hundley H.N."/>
            <person name="Ikeda Y."/>
            <person name="Inoue K."/>
            <person name="Inoue S.I."/>
            <person name="Ishida S."/>
            <person name="Jia Q."/>
            <person name="Kakita M."/>
            <person name="Kanazawa T."/>
            <person name="Kawai Y."/>
            <person name="Kawashima T."/>
            <person name="Kennedy M."/>
            <person name="Kinose K."/>
            <person name="Kinoshita T."/>
            <person name="Kohara Y."/>
            <person name="Koide E."/>
            <person name="Komatsu K."/>
            <person name="Kopischke S."/>
            <person name="Kubo M."/>
            <person name="Kyozuka J."/>
            <person name="Lagercrantz U."/>
            <person name="Lin S.S."/>
            <person name="Lindquist E."/>
            <person name="Lipzen A.M."/>
            <person name="Lu C.W."/>
            <person name="De Luna E."/>
            <person name="Martienssen R.A."/>
            <person name="Minamino N."/>
            <person name="Mizutani M."/>
            <person name="Mizutani M."/>
            <person name="Mochizuki N."/>
            <person name="Monte I."/>
            <person name="Mosher R."/>
            <person name="Nagasaki H."/>
            <person name="Nakagami H."/>
            <person name="Naramoto S."/>
            <person name="Nishitani K."/>
            <person name="Ohtani M."/>
            <person name="Okamoto T."/>
            <person name="Okumura M."/>
            <person name="Phillips J."/>
            <person name="Pollak B."/>
            <person name="Reinders A."/>
            <person name="Rovekamp M."/>
            <person name="Sano R."/>
            <person name="Sawa S."/>
            <person name="Schmid M.W."/>
            <person name="Shirakawa M."/>
            <person name="Solano R."/>
            <person name="Spunde A."/>
            <person name="Suetsugu N."/>
            <person name="Sugano S."/>
            <person name="Sugiyama A."/>
            <person name="Sun R."/>
            <person name="Suzuki Y."/>
            <person name="Takenaka M."/>
            <person name="Takezawa D."/>
            <person name="Tomogane H."/>
            <person name="Tsuzuki M."/>
            <person name="Ueda T."/>
            <person name="Umeda M."/>
            <person name="Ward J.M."/>
            <person name="Watanabe Y."/>
            <person name="Yazaki K."/>
            <person name="Yokoyama R."/>
            <person name="Yoshitake Y."/>
            <person name="Yotsui I."/>
            <person name="Zachgo S."/>
            <person name="Schmutz J."/>
        </authorList>
    </citation>
    <scope>NUCLEOTIDE SEQUENCE [LARGE SCALE GENOMIC DNA]</scope>
    <source>
        <strain evidence="3">Tak-1</strain>
    </source>
</reference>
<evidence type="ECO:0000256" key="1">
    <source>
        <dbReference type="SAM" id="MobiDB-lite"/>
    </source>
</evidence>
<evidence type="ECO:0000313" key="2">
    <source>
        <dbReference type="EMBL" id="PTQ33710.1"/>
    </source>
</evidence>
<sequence length="114" mass="11949">MASLGVSTSTSYEEEYFYYLASAAQVEASVAVTRGGARASEPRGATVELDPKRGEGGRQSRLLQSFLLSEVTSSSSITHAPPSDTGVRTEVLTSSVVDADVPSSAVMRMTTSVL</sequence>
<keyword evidence="3" id="KW-1185">Reference proteome</keyword>
<organism evidence="2 3">
    <name type="scientific">Marchantia polymorpha</name>
    <name type="common">Common liverwort</name>
    <name type="synonym">Marchantia aquatica</name>
    <dbReference type="NCBI Taxonomy" id="3197"/>
    <lineage>
        <taxon>Eukaryota</taxon>
        <taxon>Viridiplantae</taxon>
        <taxon>Streptophyta</taxon>
        <taxon>Embryophyta</taxon>
        <taxon>Marchantiophyta</taxon>
        <taxon>Marchantiopsida</taxon>
        <taxon>Marchantiidae</taxon>
        <taxon>Marchantiales</taxon>
        <taxon>Marchantiaceae</taxon>
        <taxon>Marchantia</taxon>
    </lineage>
</organism>
<gene>
    <name evidence="2" type="ORF">MARPO_0086s0037</name>
</gene>
<evidence type="ECO:0000313" key="3">
    <source>
        <dbReference type="Proteomes" id="UP000244005"/>
    </source>
</evidence>
<dbReference type="EMBL" id="KZ772758">
    <property type="protein sequence ID" value="PTQ33710.1"/>
    <property type="molecule type" value="Genomic_DNA"/>
</dbReference>
<dbReference type="Proteomes" id="UP000244005">
    <property type="component" value="Unassembled WGS sequence"/>
</dbReference>
<protein>
    <submittedName>
        <fullName evidence="2">Uncharacterized protein</fullName>
    </submittedName>
</protein>
<dbReference type="AlphaFoldDB" id="A0A2R6WIM7"/>
<feature type="region of interest" description="Disordered" evidence="1">
    <location>
        <begin position="35"/>
        <end position="57"/>
    </location>
</feature>
<accession>A0A2R6WIM7</accession>
<name>A0A2R6WIM7_MARPO</name>
<proteinExistence type="predicted"/>